<accession>A0A0H3DBR4</accession>
<reference evidence="1 2" key="1">
    <citation type="journal article" date="2010" name="Cell Res.">
        <title>Complete genome sequence of the rifamycin SV-producing Amycolatopsis mediterranei U32 revealed its genetic characteristics in phylogeny and metabolism.</title>
        <authorList>
            <person name="Zhao W."/>
            <person name="Zhong Y."/>
            <person name="Yuan H."/>
            <person name="Wang J."/>
            <person name="Zheng H."/>
            <person name="Wang Y."/>
            <person name="Cen X."/>
            <person name="Xu F."/>
            <person name="Bai J."/>
            <person name="Han X."/>
            <person name="Lu G."/>
            <person name="Zhu Y."/>
            <person name="Shao Z."/>
            <person name="Yan H."/>
            <person name="Li C."/>
            <person name="Peng N."/>
            <person name="Zhang Z."/>
            <person name="Zhang Y."/>
            <person name="Lin W."/>
            <person name="Fan Y."/>
            <person name="Qin Z."/>
            <person name="Hu Y."/>
            <person name="Zhu B."/>
            <person name="Wang S."/>
            <person name="Ding X."/>
            <person name="Zhao G.P."/>
        </authorList>
    </citation>
    <scope>NUCLEOTIDE SEQUENCE [LARGE SCALE GENOMIC DNA]</scope>
    <source>
        <strain evidence="2">U-32</strain>
    </source>
</reference>
<evidence type="ECO:0000313" key="1">
    <source>
        <dbReference type="EMBL" id="ADJ47508.1"/>
    </source>
</evidence>
<dbReference type="KEGG" id="amd:AMED_5759"/>
<gene>
    <name evidence="1" type="ordered locus">AMED_5759</name>
</gene>
<evidence type="ECO:0000313" key="2">
    <source>
        <dbReference type="Proteomes" id="UP000000328"/>
    </source>
</evidence>
<dbReference type="InterPro" id="IPR016888">
    <property type="entry name" value="UCP028498"/>
</dbReference>
<dbReference type="Pfam" id="PF10012">
    <property type="entry name" value="DUF2255"/>
    <property type="match status" value="1"/>
</dbReference>
<evidence type="ECO:0008006" key="3">
    <source>
        <dbReference type="Google" id="ProtNLM"/>
    </source>
</evidence>
<name>A0A0H3DBR4_AMYMU</name>
<dbReference type="PATRIC" id="fig|749927.5.peg.5981"/>
<protein>
    <recommendedName>
        <fullName evidence="3">DUF2255 domain-containing protein</fullName>
    </recommendedName>
</protein>
<dbReference type="OrthoDB" id="162563at2"/>
<dbReference type="Proteomes" id="UP000000328">
    <property type="component" value="Chromosome"/>
</dbReference>
<dbReference type="eggNOG" id="COG4334">
    <property type="taxonomic scope" value="Bacteria"/>
</dbReference>
<dbReference type="AlphaFoldDB" id="A0A0H3DBR4"/>
<dbReference type="HOGENOM" id="CLU_133265_1_0_11"/>
<dbReference type="EMBL" id="CP002000">
    <property type="protein sequence ID" value="ADJ47508.1"/>
    <property type="molecule type" value="Genomic_DNA"/>
</dbReference>
<sequence>MTTFDLTALDRPDEVEITSLREDGTARSYRVIWGVRLDDDFYVRSVRGPSAAWFRGTRTRHEGRIRAGGAEYDVSFVDIDDEEVNDRIDAAYRAKYRRYSSPVRSITSPAARSATLKVVPRPSSS</sequence>
<organism evidence="1 2">
    <name type="scientific">Amycolatopsis mediterranei (strain U-32)</name>
    <dbReference type="NCBI Taxonomy" id="749927"/>
    <lineage>
        <taxon>Bacteria</taxon>
        <taxon>Bacillati</taxon>
        <taxon>Actinomycetota</taxon>
        <taxon>Actinomycetes</taxon>
        <taxon>Pseudonocardiales</taxon>
        <taxon>Pseudonocardiaceae</taxon>
        <taxon>Amycolatopsis</taxon>
    </lineage>
</organism>
<proteinExistence type="predicted"/>